<evidence type="ECO:0000313" key="3">
    <source>
        <dbReference type="Proteomes" id="UP000008963"/>
    </source>
</evidence>
<gene>
    <name evidence="2" type="ordered locus">BMS_3153</name>
</gene>
<dbReference type="SUPFAM" id="SSF51735">
    <property type="entry name" value="NAD(P)-binding Rossmann-fold domains"/>
    <property type="match status" value="1"/>
</dbReference>
<sequence>MNRKVLVTGGAGYVGVELVSSLLDSGFDVVVYDLFWFLSEEYFNKFGDSLKVIKGDIRDTVKLRSAMDGCSDLIHLACISNDPSCDLNPELAKSINYDCFEQIVRDAKASSISRFIFASSSSVYGLREEPNVTEDLELRPLTDYSKYKMLCEEILKEYSDESFTTVSLRPATVCGYSDRMRLDVVVNILTNFAVNRGLIKVFGGEQLRPNIHIKDMVRCYLTLLMAPREQINGKSYNVGADNYKVIDIAKIISKATNVNNIKVTPTDDNRSYHISSLKIKNELGFQVELGVEDAVTELVKHFKDGKIPNSFEDIKYFNVKYLQENKIDENSSRFR</sequence>
<dbReference type="InterPro" id="IPR036291">
    <property type="entry name" value="NAD(P)-bd_dom_sf"/>
</dbReference>
<dbReference type="Proteomes" id="UP000008963">
    <property type="component" value="Chromosome"/>
</dbReference>
<dbReference type="RefSeq" id="WP_014245680.1">
    <property type="nucleotide sequence ID" value="NC_016620.1"/>
</dbReference>
<dbReference type="CDD" id="cd08946">
    <property type="entry name" value="SDR_e"/>
    <property type="match status" value="1"/>
</dbReference>
<name>E1WZX4_HALMS</name>
<dbReference type="InterPro" id="IPR050177">
    <property type="entry name" value="Lipid_A_modif_metabolic_enz"/>
</dbReference>
<evidence type="ECO:0000259" key="1">
    <source>
        <dbReference type="Pfam" id="PF01370"/>
    </source>
</evidence>
<dbReference type="PANTHER" id="PTHR43245">
    <property type="entry name" value="BIFUNCTIONAL POLYMYXIN RESISTANCE PROTEIN ARNA"/>
    <property type="match status" value="1"/>
</dbReference>
<dbReference type="EMBL" id="FQ312005">
    <property type="protein sequence ID" value="CBW27910.1"/>
    <property type="molecule type" value="Genomic_DNA"/>
</dbReference>
<dbReference type="AlphaFoldDB" id="E1WZX4"/>
<organism evidence="2 3">
    <name type="scientific">Halobacteriovorax marinus (strain ATCC BAA-682 / DSM 15412 / SJ)</name>
    <name type="common">Bacteriovorax marinus</name>
    <dbReference type="NCBI Taxonomy" id="862908"/>
    <lineage>
        <taxon>Bacteria</taxon>
        <taxon>Pseudomonadati</taxon>
        <taxon>Bdellovibrionota</taxon>
        <taxon>Bacteriovoracia</taxon>
        <taxon>Bacteriovoracales</taxon>
        <taxon>Halobacteriovoraceae</taxon>
        <taxon>Halobacteriovorax</taxon>
    </lineage>
</organism>
<dbReference type="Pfam" id="PF01370">
    <property type="entry name" value="Epimerase"/>
    <property type="match status" value="1"/>
</dbReference>
<dbReference type="PANTHER" id="PTHR43245:SF23">
    <property type="entry name" value="NAD(P)-BINDING DOMAIN-CONTAINING PROTEIN"/>
    <property type="match status" value="1"/>
</dbReference>
<evidence type="ECO:0000313" key="2">
    <source>
        <dbReference type="EMBL" id="CBW27910.1"/>
    </source>
</evidence>
<proteinExistence type="predicted"/>
<dbReference type="STRING" id="862908.BMS_3153"/>
<feature type="domain" description="NAD-dependent epimerase/dehydratase" evidence="1">
    <location>
        <begin position="5"/>
        <end position="239"/>
    </location>
</feature>
<accession>E1WZX4</accession>
<keyword evidence="3" id="KW-1185">Reference proteome</keyword>
<reference evidence="3" key="1">
    <citation type="journal article" date="2013" name="ISME J.">
        <title>A small predatory core genome in the divergent marine Bacteriovorax marinus SJ and the terrestrial Bdellovibrio bacteriovorus.</title>
        <authorList>
            <person name="Crossman L.C."/>
            <person name="Chen H."/>
            <person name="Cerdeno-Tarraga A.M."/>
            <person name="Brooks K."/>
            <person name="Quail M.A."/>
            <person name="Pineiro S.A."/>
            <person name="Hobley L."/>
            <person name="Sockett R.E."/>
            <person name="Bentley S.D."/>
            <person name="Parkhill J."/>
            <person name="Williams H.N."/>
            <person name="Stine O.C."/>
        </authorList>
    </citation>
    <scope>NUCLEOTIDE SEQUENCE [LARGE SCALE GENOMIC DNA]</scope>
    <source>
        <strain evidence="3">ATCC BAA-682 / DSM 15412 / SJ</strain>
    </source>
</reference>
<dbReference type="Gene3D" id="3.40.50.720">
    <property type="entry name" value="NAD(P)-binding Rossmann-like Domain"/>
    <property type="match status" value="1"/>
</dbReference>
<dbReference type="HOGENOM" id="CLU_007383_1_0_7"/>
<dbReference type="KEGG" id="bmx:BMS_3153"/>
<dbReference type="OrthoDB" id="9801785at2"/>
<dbReference type="PATRIC" id="fig|862908.3.peg.3015"/>
<dbReference type="InterPro" id="IPR001509">
    <property type="entry name" value="Epimerase_deHydtase"/>
</dbReference>
<protein>
    <submittedName>
        <fullName evidence="2">NAD dependent epimerase/dehydratase</fullName>
    </submittedName>
</protein>
<dbReference type="eggNOG" id="COG0451">
    <property type="taxonomic scope" value="Bacteria"/>
</dbReference>